<name>A0ABP5XGE8_9ACTN</name>
<protein>
    <submittedName>
        <fullName evidence="2">Uncharacterized protein</fullName>
    </submittedName>
</protein>
<dbReference type="EMBL" id="BAAASZ010000030">
    <property type="protein sequence ID" value="GAA2455263.1"/>
    <property type="molecule type" value="Genomic_DNA"/>
</dbReference>
<dbReference type="Proteomes" id="UP001501638">
    <property type="component" value="Unassembled WGS sequence"/>
</dbReference>
<sequence length="112" mass="12214">MVEQAGLGYVVAVPKSQQVKSPAGPWHIDHLIADAPDDAWQRVSCGDGTKGPRLYDWAAAQLPAPQFFGGDQPTHRRPELAKPGPRTPPSTPALTLRPTNRPQGTGRDRHRH</sequence>
<proteinExistence type="predicted"/>
<evidence type="ECO:0000313" key="2">
    <source>
        <dbReference type="EMBL" id="GAA2455263.1"/>
    </source>
</evidence>
<evidence type="ECO:0000256" key="1">
    <source>
        <dbReference type="SAM" id="MobiDB-lite"/>
    </source>
</evidence>
<evidence type="ECO:0000313" key="3">
    <source>
        <dbReference type="Proteomes" id="UP001501638"/>
    </source>
</evidence>
<gene>
    <name evidence="2" type="ORF">GCM10010405_44120</name>
</gene>
<organism evidence="2 3">
    <name type="scientific">Streptomyces macrosporus</name>
    <dbReference type="NCBI Taxonomy" id="44032"/>
    <lineage>
        <taxon>Bacteria</taxon>
        <taxon>Bacillati</taxon>
        <taxon>Actinomycetota</taxon>
        <taxon>Actinomycetes</taxon>
        <taxon>Kitasatosporales</taxon>
        <taxon>Streptomycetaceae</taxon>
        <taxon>Streptomyces</taxon>
    </lineage>
</organism>
<comment type="caution">
    <text evidence="2">The sequence shown here is derived from an EMBL/GenBank/DDBJ whole genome shotgun (WGS) entry which is preliminary data.</text>
</comment>
<feature type="region of interest" description="Disordered" evidence="1">
    <location>
        <begin position="64"/>
        <end position="112"/>
    </location>
</feature>
<accession>A0ABP5XGE8</accession>
<reference evidence="3" key="1">
    <citation type="journal article" date="2019" name="Int. J. Syst. Evol. Microbiol.">
        <title>The Global Catalogue of Microorganisms (GCM) 10K type strain sequencing project: providing services to taxonomists for standard genome sequencing and annotation.</title>
        <authorList>
            <consortium name="The Broad Institute Genomics Platform"/>
            <consortium name="The Broad Institute Genome Sequencing Center for Infectious Disease"/>
            <person name="Wu L."/>
            <person name="Ma J."/>
        </authorList>
    </citation>
    <scope>NUCLEOTIDE SEQUENCE [LARGE SCALE GENOMIC DNA]</scope>
    <source>
        <strain evidence="3">JCM 6305</strain>
    </source>
</reference>
<keyword evidence="3" id="KW-1185">Reference proteome</keyword>